<accession>A0A6B0UJR4</accession>
<proteinExistence type="predicted"/>
<dbReference type="AlphaFoldDB" id="A0A6B0UJR4"/>
<evidence type="ECO:0000313" key="2">
    <source>
        <dbReference type="EMBL" id="MXU89922.1"/>
    </source>
</evidence>
<feature type="signal peptide" evidence="1">
    <location>
        <begin position="1"/>
        <end position="19"/>
    </location>
</feature>
<evidence type="ECO:0000256" key="1">
    <source>
        <dbReference type="SAM" id="SignalP"/>
    </source>
</evidence>
<reference evidence="2" key="1">
    <citation type="submission" date="2019-12" db="EMBL/GenBank/DDBJ databases">
        <title>An insight into the sialome of adult female Ixodes ricinus ticks feeding for 6 days.</title>
        <authorList>
            <person name="Perner J."/>
            <person name="Ribeiro J.M.C."/>
        </authorList>
    </citation>
    <scope>NUCLEOTIDE SEQUENCE</scope>
    <source>
        <strain evidence="2">Semi-engorged</strain>
        <tissue evidence="2">Salivary glands</tissue>
    </source>
</reference>
<keyword evidence="1" id="KW-0732">Signal</keyword>
<organism evidence="2">
    <name type="scientific">Ixodes ricinus</name>
    <name type="common">Common tick</name>
    <name type="synonym">Acarus ricinus</name>
    <dbReference type="NCBI Taxonomy" id="34613"/>
    <lineage>
        <taxon>Eukaryota</taxon>
        <taxon>Metazoa</taxon>
        <taxon>Ecdysozoa</taxon>
        <taxon>Arthropoda</taxon>
        <taxon>Chelicerata</taxon>
        <taxon>Arachnida</taxon>
        <taxon>Acari</taxon>
        <taxon>Parasitiformes</taxon>
        <taxon>Ixodida</taxon>
        <taxon>Ixodoidea</taxon>
        <taxon>Ixodidae</taxon>
        <taxon>Ixodinae</taxon>
        <taxon>Ixodes</taxon>
    </lineage>
</organism>
<feature type="chain" id="PRO_5025571564" evidence="1">
    <location>
        <begin position="20"/>
        <end position="111"/>
    </location>
</feature>
<name>A0A6B0UJR4_IXORI</name>
<protein>
    <submittedName>
        <fullName evidence="2">Putative secreted protein</fullName>
    </submittedName>
</protein>
<sequence length="111" mass="12077">MTNNFVCLACVCILLPVWAEAGPSETTVCRGRYTDHWTVAVRELALELLVVGCCVMAAPLTTSRGMGPPLSFCGRVSCPSFSLHAPCCVRRFPSLLRRFDGTRSPQARSSI</sequence>
<dbReference type="EMBL" id="GIFC01007839">
    <property type="protein sequence ID" value="MXU89922.1"/>
    <property type="molecule type" value="Transcribed_RNA"/>
</dbReference>